<keyword evidence="2" id="KW-1133">Transmembrane helix</keyword>
<keyword evidence="4" id="KW-1185">Reference proteome</keyword>
<evidence type="ECO:0000313" key="4">
    <source>
        <dbReference type="Proteomes" id="UP000186817"/>
    </source>
</evidence>
<dbReference type="AlphaFoldDB" id="A0A1Q9CJT4"/>
<feature type="compositionally biased region" description="Basic residues" evidence="1">
    <location>
        <begin position="273"/>
        <end position="286"/>
    </location>
</feature>
<dbReference type="OrthoDB" id="435245at2759"/>
<feature type="compositionally biased region" description="Low complexity" evidence="1">
    <location>
        <begin position="10"/>
        <end position="19"/>
    </location>
</feature>
<gene>
    <name evidence="3" type="ORF">AK812_SmicGene36100</name>
</gene>
<feature type="compositionally biased region" description="Low complexity" evidence="1">
    <location>
        <begin position="366"/>
        <end position="375"/>
    </location>
</feature>
<accession>A0A1Q9CJT4</accession>
<evidence type="ECO:0000256" key="1">
    <source>
        <dbReference type="SAM" id="MobiDB-lite"/>
    </source>
</evidence>
<proteinExistence type="predicted"/>
<evidence type="ECO:0000313" key="3">
    <source>
        <dbReference type="EMBL" id="OLP83165.1"/>
    </source>
</evidence>
<protein>
    <submittedName>
        <fullName evidence="3">Uncharacterized protein</fullName>
    </submittedName>
</protein>
<dbReference type="EMBL" id="LSRX01001136">
    <property type="protein sequence ID" value="OLP83165.1"/>
    <property type="molecule type" value="Genomic_DNA"/>
</dbReference>
<organism evidence="3 4">
    <name type="scientific">Symbiodinium microadriaticum</name>
    <name type="common">Dinoflagellate</name>
    <name type="synonym">Zooxanthella microadriatica</name>
    <dbReference type="NCBI Taxonomy" id="2951"/>
    <lineage>
        <taxon>Eukaryota</taxon>
        <taxon>Sar</taxon>
        <taxon>Alveolata</taxon>
        <taxon>Dinophyceae</taxon>
        <taxon>Suessiales</taxon>
        <taxon>Symbiodiniaceae</taxon>
        <taxon>Symbiodinium</taxon>
    </lineage>
</organism>
<feature type="transmembrane region" description="Helical" evidence="2">
    <location>
        <begin position="466"/>
        <end position="491"/>
    </location>
</feature>
<feature type="compositionally biased region" description="Low complexity" evidence="1">
    <location>
        <begin position="253"/>
        <end position="262"/>
    </location>
</feature>
<evidence type="ECO:0000256" key="2">
    <source>
        <dbReference type="SAM" id="Phobius"/>
    </source>
</evidence>
<comment type="caution">
    <text evidence="3">The sequence shown here is derived from an EMBL/GenBank/DDBJ whole genome shotgun (WGS) entry which is preliminary data.</text>
</comment>
<feature type="region of interest" description="Disordered" evidence="1">
    <location>
        <begin position="1"/>
        <end position="23"/>
    </location>
</feature>
<feature type="region of interest" description="Disordered" evidence="1">
    <location>
        <begin position="253"/>
        <end position="395"/>
    </location>
</feature>
<name>A0A1Q9CJT4_SYMMI</name>
<dbReference type="Proteomes" id="UP000186817">
    <property type="component" value="Unassembled WGS sequence"/>
</dbReference>
<feature type="compositionally biased region" description="Low complexity" evidence="1">
    <location>
        <begin position="313"/>
        <end position="326"/>
    </location>
</feature>
<keyword evidence="2" id="KW-0472">Membrane</keyword>
<feature type="compositionally biased region" description="Basic and acidic residues" evidence="1">
    <location>
        <begin position="293"/>
        <end position="308"/>
    </location>
</feature>
<sequence length="670" mass="73118">MSVASEPSLAVGPTTAQAAPAPPVPVFSVWDSTAGETADVLLHWHRSLPEMPEDDEPLCILQLHMGQNGQGQELEFLEARLQKHHLQPPLAAWSTTQLQRLMAVMAEQRRGAPPNHDEVRLRRAPGRLVIDVHFRSQVYGGTGISLSGCVVEILNAYSSGRSARSDTLEVLRAVAAAQALHTKAIAESRVSMEGLQSEMDRLEGDWTKACAGAKKRHRGLLQRFALVLQAKIDKERALHEELQVRRWNQQGAAAAAAAPKPAAVEEPMEVRGRGRRGRGGGRRGRGRGAAVLEGERPRSPRGDKRPWDEVDDAPAAPGSPAGRAAGTLPAGTVTQGLMMPPPTVTSGMPPTMSLFDPPSDEEPVPARDLTVAAPAAAPPKPEEPALPKGPPRPAGVSTTDDLFFSALFSVEPNLRTPICANTLHTSARLSLKTVSHTFFQVSFEASEIFFADARSMNQMWIAMQDLMQVALVVACVFAGWSLQTSACSFLLQRMTYPLKKTVDFTTDHDGSDSTEVGRCRCMERTAGAAVTAERSSSKTRTFLRVLRSLSNMAPLVQHQVRGRAGLRTRPWREDGRASRRFDLSLKTSPYYSLLPPRWPVFDCFHVASAGLRRLTSAACPSISSCTRLRHNLRTDIHIHDLTCDSISLRPESLPLDSLVYVFGLRLAKEM</sequence>
<reference evidence="3 4" key="1">
    <citation type="submission" date="2016-02" db="EMBL/GenBank/DDBJ databases">
        <title>Genome analysis of coral dinoflagellate symbionts highlights evolutionary adaptations to a symbiotic lifestyle.</title>
        <authorList>
            <person name="Aranda M."/>
            <person name="Li Y."/>
            <person name="Liew Y.J."/>
            <person name="Baumgarten S."/>
            <person name="Simakov O."/>
            <person name="Wilson M."/>
            <person name="Piel J."/>
            <person name="Ashoor H."/>
            <person name="Bougouffa S."/>
            <person name="Bajic V.B."/>
            <person name="Ryu T."/>
            <person name="Ravasi T."/>
            <person name="Bayer T."/>
            <person name="Micklem G."/>
            <person name="Kim H."/>
            <person name="Bhak J."/>
            <person name="Lajeunesse T.C."/>
            <person name="Voolstra C.R."/>
        </authorList>
    </citation>
    <scope>NUCLEOTIDE SEQUENCE [LARGE SCALE GENOMIC DNA]</scope>
    <source>
        <strain evidence="3 4">CCMP2467</strain>
    </source>
</reference>
<keyword evidence="2" id="KW-0812">Transmembrane</keyword>